<feature type="transmembrane region" description="Helical" evidence="1">
    <location>
        <begin position="351"/>
        <end position="371"/>
    </location>
</feature>
<feature type="transmembrane region" description="Helical" evidence="1">
    <location>
        <begin position="118"/>
        <end position="139"/>
    </location>
</feature>
<feature type="transmembrane region" description="Helical" evidence="1">
    <location>
        <begin position="151"/>
        <end position="169"/>
    </location>
</feature>
<dbReference type="EMBL" id="CAADFE010000047">
    <property type="protein sequence ID" value="VFJ73213.1"/>
    <property type="molecule type" value="Genomic_DNA"/>
</dbReference>
<feature type="transmembrane region" description="Helical" evidence="1">
    <location>
        <begin position="87"/>
        <end position="106"/>
    </location>
</feature>
<organism evidence="2">
    <name type="scientific">Candidatus Kentrum sp. FW</name>
    <dbReference type="NCBI Taxonomy" id="2126338"/>
    <lineage>
        <taxon>Bacteria</taxon>
        <taxon>Pseudomonadati</taxon>
        <taxon>Pseudomonadota</taxon>
        <taxon>Gammaproteobacteria</taxon>
        <taxon>Candidatus Kentrum</taxon>
    </lineage>
</organism>
<evidence type="ECO:0000256" key="1">
    <source>
        <dbReference type="SAM" id="Phobius"/>
    </source>
</evidence>
<reference evidence="2" key="1">
    <citation type="submission" date="2019-02" db="EMBL/GenBank/DDBJ databases">
        <authorList>
            <person name="Gruber-Vodicka R. H."/>
            <person name="Seah K. B. B."/>
        </authorList>
    </citation>
    <scope>NUCLEOTIDE SEQUENCE</scope>
    <source>
        <strain evidence="2">BECK_BZ131</strain>
    </source>
</reference>
<dbReference type="AlphaFoldDB" id="A0A450TW25"/>
<accession>A0A450TW25</accession>
<evidence type="ECO:0000313" key="2">
    <source>
        <dbReference type="EMBL" id="VFJ73213.1"/>
    </source>
</evidence>
<keyword evidence="1" id="KW-1133">Transmembrane helix</keyword>
<sequence>MRWISTPESVEKNEPTVLAIVETVLAVAAYWGIAIWFDTHIHLLVSICVAPLLLLRSRESTEKGVRWFVSYFEDKTEITLHGTPARFWILLLLIVVIITTFTYGSAKILLVQKSNWTLVSSIGIGMVSWMITLTVSVAVTRKGIATREGAGMAVVGMVVGLGVGAGMLAGTEVGVVMVTAVAGLLVPIGAAIGTGTAAGIFILIVYGIPITMGMWLGSLIIRMSATLYHPLRGLLTLPENWRRFSLGIDSYHGVELMVPGVENHIEQLSLSGEVVETRSGEVYAYAGMFLVRAFWFFPGLFYRWSIKSTCWLYLPLIYLGGGLRWRPHMQEEKAWLVAGLHKSPVQSIRRWLAIGVAVSLVITTALNYPTFQAEIQGSLSDAPKSMKSFLWFLDRLEHVSLPYLWAFDFFDLASWQWLNLLGAVLTGGLWIYSDRVNRIWTRAKERDSSAVPKDVHIVWLLQMTRARNLCAILYVLLAFGYCVLALGGIDKELLTGWLAPLDFLYGPYL</sequence>
<keyword evidence="1" id="KW-0812">Transmembrane</keyword>
<feature type="transmembrane region" description="Helical" evidence="1">
    <location>
        <begin position="200"/>
        <end position="221"/>
    </location>
</feature>
<feature type="transmembrane region" description="Helical" evidence="1">
    <location>
        <begin position="469"/>
        <end position="489"/>
    </location>
</feature>
<feature type="transmembrane region" description="Helical" evidence="1">
    <location>
        <begin position="282"/>
        <end position="302"/>
    </location>
</feature>
<name>A0A450TW25_9GAMM</name>
<proteinExistence type="predicted"/>
<feature type="transmembrane region" description="Helical" evidence="1">
    <location>
        <begin position="414"/>
        <end position="432"/>
    </location>
</feature>
<keyword evidence="1" id="KW-0472">Membrane</keyword>
<feature type="transmembrane region" description="Helical" evidence="1">
    <location>
        <begin position="175"/>
        <end position="193"/>
    </location>
</feature>
<feature type="transmembrane region" description="Helical" evidence="1">
    <location>
        <begin position="16"/>
        <end position="33"/>
    </location>
</feature>
<gene>
    <name evidence="2" type="ORF">BECKFW1821C_GA0114237_10478</name>
</gene>
<protein>
    <submittedName>
        <fullName evidence="2">Uncharacterized protein</fullName>
    </submittedName>
</protein>